<evidence type="ECO:0000256" key="2">
    <source>
        <dbReference type="ARBA" id="ARBA00023125"/>
    </source>
</evidence>
<keyword evidence="3" id="KW-0804">Transcription</keyword>
<comment type="caution">
    <text evidence="5">The sequence shown here is derived from an EMBL/GenBank/DDBJ whole genome shotgun (WGS) entry which is preliminary data.</text>
</comment>
<dbReference type="Gene3D" id="1.10.10.60">
    <property type="entry name" value="Homeodomain-like"/>
    <property type="match status" value="1"/>
</dbReference>
<feature type="domain" description="HTH araC/xylS-type" evidence="4">
    <location>
        <begin position="209"/>
        <end position="307"/>
    </location>
</feature>
<protein>
    <recommendedName>
        <fullName evidence="4">HTH araC/xylS-type domain-containing protein</fullName>
    </recommendedName>
</protein>
<organism evidence="5">
    <name type="scientific">bioreactor metagenome</name>
    <dbReference type="NCBI Taxonomy" id="1076179"/>
    <lineage>
        <taxon>unclassified sequences</taxon>
        <taxon>metagenomes</taxon>
        <taxon>ecological metagenomes</taxon>
    </lineage>
</organism>
<keyword evidence="2" id="KW-0238">DNA-binding</keyword>
<dbReference type="AlphaFoldDB" id="A0A644YHM6"/>
<dbReference type="PANTHER" id="PTHR43280">
    <property type="entry name" value="ARAC-FAMILY TRANSCRIPTIONAL REGULATOR"/>
    <property type="match status" value="1"/>
</dbReference>
<accession>A0A644YHM6</accession>
<gene>
    <name evidence="5" type="ORF">SDC9_74291</name>
</gene>
<reference evidence="5" key="1">
    <citation type="submission" date="2019-08" db="EMBL/GenBank/DDBJ databases">
        <authorList>
            <person name="Kucharzyk K."/>
            <person name="Murdoch R.W."/>
            <person name="Higgins S."/>
            <person name="Loffler F."/>
        </authorList>
    </citation>
    <scope>NUCLEOTIDE SEQUENCE</scope>
</reference>
<dbReference type="Pfam" id="PF12833">
    <property type="entry name" value="HTH_18"/>
    <property type="match status" value="1"/>
</dbReference>
<proteinExistence type="predicted"/>
<dbReference type="InterPro" id="IPR018060">
    <property type="entry name" value="HTH_AraC"/>
</dbReference>
<dbReference type="PROSITE" id="PS01124">
    <property type="entry name" value="HTH_ARAC_FAMILY_2"/>
    <property type="match status" value="1"/>
</dbReference>
<evidence type="ECO:0000256" key="3">
    <source>
        <dbReference type="ARBA" id="ARBA00023163"/>
    </source>
</evidence>
<dbReference type="GO" id="GO:0003700">
    <property type="term" value="F:DNA-binding transcription factor activity"/>
    <property type="evidence" value="ECO:0007669"/>
    <property type="project" value="InterPro"/>
</dbReference>
<dbReference type="EMBL" id="VSSQ01005084">
    <property type="protein sequence ID" value="MPM27777.1"/>
    <property type="molecule type" value="Genomic_DNA"/>
</dbReference>
<dbReference type="SUPFAM" id="SSF46689">
    <property type="entry name" value="Homeodomain-like"/>
    <property type="match status" value="2"/>
</dbReference>
<dbReference type="InterPro" id="IPR009057">
    <property type="entry name" value="Homeodomain-like_sf"/>
</dbReference>
<dbReference type="PROSITE" id="PS00041">
    <property type="entry name" value="HTH_ARAC_FAMILY_1"/>
    <property type="match status" value="1"/>
</dbReference>
<sequence length="315" mass="35430">MITERLSAEELRYIGFQMKLSSTAGKLFEAFLGTIPQIDLASLKRVASVLAAYFLPADAAYSIQVEHHRAEASEADEPLEDAFEFRAFVDSNYAIEGKMLSAVEHGDVELVRRLLDSNIRYFNLPARYPSDPLREMKNLAITGNSILLRAAIKGGLNASIAHNMSNAYAIQIEQQKSPESAQRMILEFAMDYAEAVRTVALKNRSELMVNTVILIHRYISAPVSLSQLADELHVSHEHLSRCFHREMGTTLTAYIHQEKIRESLPLLSSRRYAVGRIAFLFGYASPSHYTKMFIRVMQCSPRAWQKAQNSGTQNG</sequence>
<keyword evidence="1" id="KW-0805">Transcription regulation</keyword>
<dbReference type="InterPro" id="IPR018062">
    <property type="entry name" value="HTH_AraC-typ_CS"/>
</dbReference>
<evidence type="ECO:0000259" key="4">
    <source>
        <dbReference type="PROSITE" id="PS01124"/>
    </source>
</evidence>
<dbReference type="PANTHER" id="PTHR43280:SF28">
    <property type="entry name" value="HTH-TYPE TRANSCRIPTIONAL ACTIVATOR RHAS"/>
    <property type="match status" value="1"/>
</dbReference>
<dbReference type="GO" id="GO:0043565">
    <property type="term" value="F:sequence-specific DNA binding"/>
    <property type="evidence" value="ECO:0007669"/>
    <property type="project" value="InterPro"/>
</dbReference>
<evidence type="ECO:0000313" key="5">
    <source>
        <dbReference type="EMBL" id="MPM27777.1"/>
    </source>
</evidence>
<evidence type="ECO:0000256" key="1">
    <source>
        <dbReference type="ARBA" id="ARBA00023015"/>
    </source>
</evidence>
<dbReference type="SMART" id="SM00342">
    <property type="entry name" value="HTH_ARAC"/>
    <property type="match status" value="1"/>
</dbReference>
<name>A0A644YHM6_9ZZZZ</name>